<dbReference type="InterPro" id="IPR016035">
    <property type="entry name" value="Acyl_Trfase/lysoPLipase"/>
</dbReference>
<sequence length="812" mass="93328">MTSDKTGLAFSGGGIRSAALCSGVLRRLLKDKAKVDYLSCVSGGGYTGTSFLDWKFRKEKKTKDSEEWHEEFFDNMRQRAGYFCNWERPRQGVLDTIMMFLLVLTVTVIEPIVIYGSYAFPLAFIIDYLFGKLLRAKVDCDHVASTPSPSNPNATAQEIRKHCISRQKTVAFSMIFLFSVLLVLLVIFYILSQKLSRRKSKYFRLFSLISFLLLSLTFLPFAIHDFFIEIPLWSRAIIVVIGVVLWFVLPLLRYKTSYGILIYLYSYIIYWKVYEAKVVGVVYSDGLFNRLLFASGFIMWFVPYLAQSRKRLSHVFNRWRLQKAFYSKESLATKECLEILHDIFCPLWTCLKRKQKQWSYHREQRASVAFSENDIDPANKRSLNLADLRDLEPEYISNMTIHSWKKEEDSDSDDNLLTMSPTTIERLDRDPSTVDPFKDRLRPRDIELSDVMATSAAAISGYDDNLEVLRLSTILGLEMGASMISNLEAIKKEGWLMKLLPILINILRGLPLIAVPAVYYSRGDVLSIKAGVFTFFAIHLMLACIGALADTGAPNPNLWEKIARWFIVHVSFVKFVREGLNIENIGPMPPPVMLLSDGGHVENLAILPLLKKKLKKIIVVDGGYYFNEKKYGKDLLRALMLARRDLNCSFIGQGGRDVISDLLENFVRLQQPDEKKPRHFRFKVEYYENDHKVGEGEILFIRPRDPRKGEKSEFKTWEEFGFHLDARDWGNSPYLSEEDVDKLTFCCCACCNKKSHLSGLSELLCHKFPNHSTANQFFTPLMFSAYHREGFRACVEAEAAEFLKDNHDVLEV</sequence>
<reference evidence="4 5" key="1">
    <citation type="submission" date="2022-05" db="EMBL/GenBank/DDBJ databases">
        <authorList>
            <consortium name="Genoscope - CEA"/>
            <person name="William W."/>
        </authorList>
    </citation>
    <scope>NUCLEOTIDE SEQUENCE [LARGE SCALE GENOMIC DNA]</scope>
</reference>
<feature type="transmembrane region" description="Helical" evidence="2">
    <location>
        <begin position="170"/>
        <end position="191"/>
    </location>
</feature>
<feature type="transmembrane region" description="Helical" evidence="2">
    <location>
        <begin position="203"/>
        <end position="224"/>
    </location>
</feature>
<feature type="transmembrane region" description="Helical" evidence="2">
    <location>
        <begin position="286"/>
        <end position="306"/>
    </location>
</feature>
<dbReference type="Pfam" id="PF01734">
    <property type="entry name" value="Patatin"/>
    <property type="match status" value="1"/>
</dbReference>
<evidence type="ECO:0000259" key="3">
    <source>
        <dbReference type="Pfam" id="PF01734"/>
    </source>
</evidence>
<feature type="transmembrane region" description="Helical" evidence="2">
    <location>
        <begin position="499"/>
        <end position="520"/>
    </location>
</feature>
<dbReference type="AlphaFoldDB" id="A0AAU9WDV4"/>
<evidence type="ECO:0000313" key="5">
    <source>
        <dbReference type="Proteomes" id="UP001159428"/>
    </source>
</evidence>
<keyword evidence="5" id="KW-1185">Reference proteome</keyword>
<dbReference type="GO" id="GO:0005509">
    <property type="term" value="F:calcium ion binding"/>
    <property type="evidence" value="ECO:0007669"/>
    <property type="project" value="TreeGrafter"/>
</dbReference>
<protein>
    <recommendedName>
        <fullName evidence="3">PNPLA domain-containing protein</fullName>
    </recommendedName>
</protein>
<dbReference type="InterPro" id="IPR002641">
    <property type="entry name" value="PNPLA_dom"/>
</dbReference>
<dbReference type="Proteomes" id="UP001159428">
    <property type="component" value="Unassembled WGS sequence"/>
</dbReference>
<keyword evidence="2" id="KW-1133">Transmembrane helix</keyword>
<feature type="domain" description="PNPLA" evidence="3">
    <location>
        <begin position="8"/>
        <end position="78"/>
    </location>
</feature>
<dbReference type="GO" id="GO:0046475">
    <property type="term" value="P:glycerophospholipid catabolic process"/>
    <property type="evidence" value="ECO:0007669"/>
    <property type="project" value="TreeGrafter"/>
</dbReference>
<feature type="transmembrane region" description="Helical" evidence="2">
    <location>
        <begin position="97"/>
        <end position="126"/>
    </location>
</feature>
<feature type="transmembrane region" description="Helical" evidence="2">
    <location>
        <begin position="230"/>
        <end position="249"/>
    </location>
</feature>
<dbReference type="Gene3D" id="3.40.1090.10">
    <property type="entry name" value="Cytosolic phospholipase A2 catalytic domain"/>
    <property type="match status" value="1"/>
</dbReference>
<gene>
    <name evidence="4" type="ORF">PMEA_00005905</name>
</gene>
<dbReference type="GO" id="GO:0005544">
    <property type="term" value="F:calcium-dependent phospholipid binding"/>
    <property type="evidence" value="ECO:0007669"/>
    <property type="project" value="TreeGrafter"/>
</dbReference>
<name>A0AAU9WDV4_9CNID</name>
<comment type="caution">
    <text evidence="4">The sequence shown here is derived from an EMBL/GenBank/DDBJ whole genome shotgun (WGS) entry which is preliminary data.</text>
</comment>
<dbReference type="SUPFAM" id="SSF52151">
    <property type="entry name" value="FabD/lysophospholipase-like"/>
    <property type="match status" value="1"/>
</dbReference>
<dbReference type="GO" id="GO:0047498">
    <property type="term" value="F:calcium-dependent phospholipase A2 activity"/>
    <property type="evidence" value="ECO:0007669"/>
    <property type="project" value="TreeGrafter"/>
</dbReference>
<evidence type="ECO:0000256" key="2">
    <source>
        <dbReference type="SAM" id="Phobius"/>
    </source>
</evidence>
<dbReference type="PANTHER" id="PTHR10728">
    <property type="entry name" value="CYTOSOLIC PHOSPHOLIPASE A2"/>
    <property type="match status" value="1"/>
</dbReference>
<feature type="transmembrane region" description="Helical" evidence="2">
    <location>
        <begin position="526"/>
        <end position="549"/>
    </location>
</feature>
<keyword evidence="2" id="KW-0812">Transmembrane</keyword>
<accession>A0AAU9WDV4</accession>
<evidence type="ECO:0000313" key="4">
    <source>
        <dbReference type="EMBL" id="CAH3113870.1"/>
    </source>
</evidence>
<dbReference type="GO" id="GO:0005829">
    <property type="term" value="C:cytosol"/>
    <property type="evidence" value="ECO:0007669"/>
    <property type="project" value="TreeGrafter"/>
</dbReference>
<keyword evidence="2" id="KW-0472">Membrane</keyword>
<evidence type="ECO:0000256" key="1">
    <source>
        <dbReference type="ARBA" id="ARBA00023098"/>
    </source>
</evidence>
<feature type="transmembrane region" description="Helical" evidence="2">
    <location>
        <begin position="256"/>
        <end position="274"/>
    </location>
</feature>
<organism evidence="4 5">
    <name type="scientific">Pocillopora meandrina</name>
    <dbReference type="NCBI Taxonomy" id="46732"/>
    <lineage>
        <taxon>Eukaryota</taxon>
        <taxon>Metazoa</taxon>
        <taxon>Cnidaria</taxon>
        <taxon>Anthozoa</taxon>
        <taxon>Hexacorallia</taxon>
        <taxon>Scleractinia</taxon>
        <taxon>Astrocoeniina</taxon>
        <taxon>Pocilloporidae</taxon>
        <taxon>Pocillopora</taxon>
    </lineage>
</organism>
<dbReference type="PANTHER" id="PTHR10728:SF40">
    <property type="entry name" value="PATATIN FAMILY PROTEIN"/>
    <property type="match status" value="1"/>
</dbReference>
<proteinExistence type="predicted"/>
<keyword evidence="1" id="KW-0443">Lipid metabolism</keyword>
<dbReference type="EMBL" id="CALNXJ010000014">
    <property type="protein sequence ID" value="CAH3113870.1"/>
    <property type="molecule type" value="Genomic_DNA"/>
</dbReference>